<dbReference type="EMBL" id="AACS02000011">
    <property type="protein sequence ID" value="EAU82072.2"/>
    <property type="molecule type" value="Genomic_DNA"/>
</dbReference>
<proteinExistence type="predicted"/>
<dbReference type="PANTHER" id="PTHR33099:SF7">
    <property type="entry name" value="MYND-TYPE DOMAIN-CONTAINING PROTEIN"/>
    <property type="match status" value="1"/>
</dbReference>
<evidence type="ECO:0000313" key="2">
    <source>
        <dbReference type="Proteomes" id="UP000001861"/>
    </source>
</evidence>
<dbReference type="Proteomes" id="UP000001861">
    <property type="component" value="Unassembled WGS sequence"/>
</dbReference>
<evidence type="ECO:0000313" key="1">
    <source>
        <dbReference type="EMBL" id="EAU82072.2"/>
    </source>
</evidence>
<comment type="caution">
    <text evidence="1">The sequence shown here is derived from an EMBL/GenBank/DDBJ whole genome shotgun (WGS) entry which is preliminary data.</text>
</comment>
<accession>A8P9H2</accession>
<keyword evidence="2" id="KW-1185">Reference proteome</keyword>
<dbReference type="VEuPathDB" id="FungiDB:CC1G_09674"/>
<dbReference type="OrthoDB" id="124582at2759"/>
<dbReference type="OMA" id="HAIMSAD"/>
<name>A8P9H2_COPC7</name>
<dbReference type="RefSeq" id="XP_001839771.2">
    <property type="nucleotide sequence ID" value="XM_001839719.2"/>
</dbReference>
<dbReference type="InParanoid" id="A8P9H2"/>
<organism evidence="1 2">
    <name type="scientific">Coprinopsis cinerea (strain Okayama-7 / 130 / ATCC MYA-4618 / FGSC 9003)</name>
    <name type="common">Inky cap fungus</name>
    <name type="synonym">Hormographiella aspergillata</name>
    <dbReference type="NCBI Taxonomy" id="240176"/>
    <lineage>
        <taxon>Eukaryota</taxon>
        <taxon>Fungi</taxon>
        <taxon>Dikarya</taxon>
        <taxon>Basidiomycota</taxon>
        <taxon>Agaricomycotina</taxon>
        <taxon>Agaricomycetes</taxon>
        <taxon>Agaricomycetidae</taxon>
        <taxon>Agaricales</taxon>
        <taxon>Agaricineae</taxon>
        <taxon>Psathyrellaceae</taxon>
        <taxon>Coprinopsis</taxon>
    </lineage>
</organism>
<sequence length="940" mass="102306">MASNPGISPDVSKDLVNDLDKALGGDFSFKGKFYYASQQPTAPNPCLAIEGLGIIGLPLNEREAKAIIASSKQAPFGKGKKTLVDKTIRNTWEIESDKVTFSNPKWTTWLEATVFKTVWDSLGVAPYTTRPRCELYKLLVYEKGSHTQKADGMFATVIVVLPSAFEGGEVILSHSGATETVDITANSAMETSILAWYTDVMHEVRPITSGYRLALSYNLIHTSPNVPRPVLPDMSDAAKRLQAVLRGWKEEKYPQSAMPSPPFFAYVLSHQYSGLNLSSGTQGLKGADAHKAAHLLPIAKELGFSVAFAALEYTVTGTSSSGGGGCGYGYRKRRRYGYWGMDDEDEDDGEMDEVIDASYTLSKVTDSEGNQFPGVYTLDEGALIPKDPFRDATPDDKESEGYMGNYGGEVNHWYRRTVMILFESKNEMQVMSKLSGGLLWGVSKLQSTTARPSSEEKAYAAFLLQSMVTQPERTYYGSSKPSEDSVRVKVALLECAVKWKDASLWSQVVAKWDYSFEAIGLDSVLAAFGKFTFDSIKQCLDEMVKRASKLDDRLKIVNSIAQKAGKKPKVAVKKWIDEQSSSSIASYNTGDVTDIPILISVAKSRGLQTLNDTVVLNISGKPKMFDFWMGFADALHEARGEISAEPASIDALIKKCLEEGAPQWTQAEPKGINGQPYENRQAGAQVHRAIKVVEIGLKTKITQPGIAILNEILKGAVPSDKTPDQFTWVYAPLIIGLKETLKKFNMDFSTPPFSDLVRYLVRFYLSAVLGGKPATGVINLRKVGCGCQQCQQIDQFIMDSSSARSNIQFKAHLSVRSHLESRIARAPDLFTYQTIRYGSPHTLSIDKSPAIVALAKWEAKVKAAKVFLAGVGNEEMLKTLLGPQDWQNAVGALSGVRAFSGFVPVRGGAGAGTSGSVSGAPATLVGQGAAGVKRKQPGGT</sequence>
<evidence type="ECO:0008006" key="3">
    <source>
        <dbReference type="Google" id="ProtNLM"/>
    </source>
</evidence>
<protein>
    <recommendedName>
        <fullName evidence="3">Prolyl 4-hydroxylase alpha subunit Fe(2+) 2OG dioxygenase domain-containing protein</fullName>
    </recommendedName>
</protein>
<dbReference type="PANTHER" id="PTHR33099">
    <property type="entry name" value="FE2OG DIOXYGENASE DOMAIN-CONTAINING PROTEIN"/>
    <property type="match status" value="1"/>
</dbReference>
<dbReference type="Gene3D" id="2.60.120.620">
    <property type="entry name" value="q2cbj1_9rhob like domain"/>
    <property type="match status" value="1"/>
</dbReference>
<gene>
    <name evidence="1" type="ORF">CC1G_09674</name>
</gene>
<dbReference type="AlphaFoldDB" id="A8P9H2"/>
<dbReference type="HOGENOM" id="CLU_007520_1_2_1"/>
<reference evidence="1 2" key="1">
    <citation type="journal article" date="2010" name="Proc. Natl. Acad. Sci. U.S.A.">
        <title>Insights into evolution of multicellular fungi from the assembled chromosomes of the mushroom Coprinopsis cinerea (Coprinus cinereus).</title>
        <authorList>
            <person name="Stajich J.E."/>
            <person name="Wilke S.K."/>
            <person name="Ahren D."/>
            <person name="Au C.H."/>
            <person name="Birren B.W."/>
            <person name="Borodovsky M."/>
            <person name="Burns C."/>
            <person name="Canback B."/>
            <person name="Casselton L.A."/>
            <person name="Cheng C.K."/>
            <person name="Deng J."/>
            <person name="Dietrich F.S."/>
            <person name="Fargo D.C."/>
            <person name="Farman M.L."/>
            <person name="Gathman A.C."/>
            <person name="Goldberg J."/>
            <person name="Guigo R."/>
            <person name="Hoegger P.J."/>
            <person name="Hooker J.B."/>
            <person name="Huggins A."/>
            <person name="James T.Y."/>
            <person name="Kamada T."/>
            <person name="Kilaru S."/>
            <person name="Kodira C."/>
            <person name="Kues U."/>
            <person name="Kupfer D."/>
            <person name="Kwan H.S."/>
            <person name="Lomsadze A."/>
            <person name="Li W."/>
            <person name="Lilly W.W."/>
            <person name="Ma L.J."/>
            <person name="Mackey A.J."/>
            <person name="Manning G."/>
            <person name="Martin F."/>
            <person name="Muraguchi H."/>
            <person name="Natvig D.O."/>
            <person name="Palmerini H."/>
            <person name="Ramesh M.A."/>
            <person name="Rehmeyer C.J."/>
            <person name="Roe B.A."/>
            <person name="Shenoy N."/>
            <person name="Stanke M."/>
            <person name="Ter-Hovhannisyan V."/>
            <person name="Tunlid A."/>
            <person name="Velagapudi R."/>
            <person name="Vision T.J."/>
            <person name="Zeng Q."/>
            <person name="Zolan M.E."/>
            <person name="Pukkila P.J."/>
        </authorList>
    </citation>
    <scope>NUCLEOTIDE SEQUENCE [LARGE SCALE GENOMIC DNA]</scope>
    <source>
        <strain evidence="2">Okayama-7 / 130 / ATCC MYA-4618 / FGSC 9003</strain>
    </source>
</reference>
<dbReference type="GeneID" id="6016390"/>
<dbReference type="KEGG" id="cci:CC1G_09674"/>
<dbReference type="eggNOG" id="ENOG502RY49">
    <property type="taxonomic scope" value="Eukaryota"/>
</dbReference>